<dbReference type="GO" id="GO:0009893">
    <property type="term" value="P:positive regulation of metabolic process"/>
    <property type="evidence" value="ECO:0007669"/>
    <property type="project" value="UniProtKB-ARBA"/>
</dbReference>
<evidence type="ECO:0000313" key="9">
    <source>
        <dbReference type="Proteomes" id="UP000234275"/>
    </source>
</evidence>
<sequence>MALIPPREDALSGGFSTSLSDSRGEKRPLPRGTAAYPRKRAVTACQVCRARRTKCDNRKPSCSFCLKVGAECIQSPVDLSSFDPASIQIIERLNQLQSAVGRCETGIQHLAGGRKALSAENFHGSEISSPQSTSAPIDWDRLLPPSIEIICRWPTLGLAGTEYLLSTSTTSPGHSERESTVSMDDLQPRLMRALVDRFFQYVHVKNPILNERSTRRLFSTFCEEGLDWSPESCLALLVLALGATATPFEDESLGRKDPETLSHARCFYKAAQKRLGTLIGTPNRVLEAQCFFLSGVCAMTFFQRDIAWRFFLQALACCQQFRFRLLEGSDEQLRASASPIGESSLSVQERSLTTEQAIYWSAWKSERELRRDLQAPDFTLSQAEFAIYPPFFPTPPAIEEERHHGTVDKVHQLSWYFYLSEISLRRLASCIVKGITQFQSSGEPFLEALARATTLHESQAQEWASNLPQLVSIAGLPQDDNICQFVLRGHLMDLYVCIFWPFVDALLRGFRSQSVLEMSLKGLRTHVDTILVNYVGYKHRHHGTSLLLRSCARSALVLVAAALTAKQQGVDAGRSFSMVAGWREAVLLALEMNRYWEAESMDNGFLVRVVQQAWELVEELDGLRQLVSRSVADRRLGMLGFGGIQPAQLQKPIGYLFL</sequence>
<dbReference type="PANTHER" id="PTHR47785">
    <property type="entry name" value="ZN(II)2CYS6 TRANSCRIPTION FACTOR (EUROFUNG)-RELATED-RELATED"/>
    <property type="match status" value="1"/>
</dbReference>
<dbReference type="STRING" id="1392250.A0A2I2GM25"/>
<protein>
    <recommendedName>
        <fullName evidence="7">Zn(2)-C6 fungal-type domain-containing protein</fullName>
    </recommendedName>
</protein>
<dbReference type="CDD" id="cd12148">
    <property type="entry name" value="fungal_TF_MHR"/>
    <property type="match status" value="1"/>
</dbReference>
<dbReference type="InterPro" id="IPR001138">
    <property type="entry name" value="Zn2Cys6_DnaBD"/>
</dbReference>
<name>A0A2I2GM25_9EURO</name>
<dbReference type="GO" id="GO:0008270">
    <property type="term" value="F:zinc ion binding"/>
    <property type="evidence" value="ECO:0007669"/>
    <property type="project" value="InterPro"/>
</dbReference>
<dbReference type="GO" id="GO:0006351">
    <property type="term" value="P:DNA-templated transcription"/>
    <property type="evidence" value="ECO:0007669"/>
    <property type="project" value="InterPro"/>
</dbReference>
<dbReference type="GO" id="GO:0003677">
    <property type="term" value="F:DNA binding"/>
    <property type="evidence" value="ECO:0007669"/>
    <property type="project" value="UniProtKB-KW"/>
</dbReference>
<dbReference type="GeneID" id="36561939"/>
<dbReference type="InterPro" id="IPR053181">
    <property type="entry name" value="EcdB-like_regulator"/>
</dbReference>
<keyword evidence="1" id="KW-0479">Metal-binding</keyword>
<accession>A0A2I2GM25</accession>
<dbReference type="AlphaFoldDB" id="A0A2I2GM25"/>
<evidence type="ECO:0000256" key="4">
    <source>
        <dbReference type="ARBA" id="ARBA00023163"/>
    </source>
</evidence>
<evidence type="ECO:0000256" key="5">
    <source>
        <dbReference type="ARBA" id="ARBA00023242"/>
    </source>
</evidence>
<dbReference type="PANTHER" id="PTHR47785:SF7">
    <property type="entry name" value="ZN(II)2CYS6 TRANSCRIPTION FACTOR (EUROFUNG)"/>
    <property type="match status" value="1"/>
</dbReference>
<feature type="compositionally biased region" description="Basic and acidic residues" evidence="6">
    <location>
        <begin position="1"/>
        <end position="10"/>
    </location>
</feature>
<dbReference type="Proteomes" id="UP000234275">
    <property type="component" value="Unassembled WGS sequence"/>
</dbReference>
<evidence type="ECO:0000259" key="7">
    <source>
        <dbReference type="PROSITE" id="PS50048"/>
    </source>
</evidence>
<dbReference type="GO" id="GO:0000981">
    <property type="term" value="F:DNA-binding transcription factor activity, RNA polymerase II-specific"/>
    <property type="evidence" value="ECO:0007669"/>
    <property type="project" value="InterPro"/>
</dbReference>
<evidence type="ECO:0000256" key="3">
    <source>
        <dbReference type="ARBA" id="ARBA00023125"/>
    </source>
</evidence>
<dbReference type="CDD" id="cd00067">
    <property type="entry name" value="GAL4"/>
    <property type="match status" value="1"/>
</dbReference>
<dbReference type="Pfam" id="PF04082">
    <property type="entry name" value="Fungal_trans"/>
    <property type="match status" value="1"/>
</dbReference>
<dbReference type="EMBL" id="MSFO01000001">
    <property type="protein sequence ID" value="PLB53926.1"/>
    <property type="molecule type" value="Genomic_DNA"/>
</dbReference>
<keyword evidence="4" id="KW-0804">Transcription</keyword>
<dbReference type="Pfam" id="PF00172">
    <property type="entry name" value="Zn_clus"/>
    <property type="match status" value="1"/>
</dbReference>
<organism evidence="8 9">
    <name type="scientific">Aspergillus steynii IBT 23096</name>
    <dbReference type="NCBI Taxonomy" id="1392250"/>
    <lineage>
        <taxon>Eukaryota</taxon>
        <taxon>Fungi</taxon>
        <taxon>Dikarya</taxon>
        <taxon>Ascomycota</taxon>
        <taxon>Pezizomycotina</taxon>
        <taxon>Eurotiomycetes</taxon>
        <taxon>Eurotiomycetidae</taxon>
        <taxon>Eurotiales</taxon>
        <taxon>Aspergillaceae</taxon>
        <taxon>Aspergillus</taxon>
        <taxon>Aspergillus subgen. Circumdati</taxon>
    </lineage>
</organism>
<dbReference type="RefSeq" id="XP_024709228.1">
    <property type="nucleotide sequence ID" value="XM_024854233.1"/>
</dbReference>
<keyword evidence="5" id="KW-0539">Nucleus</keyword>
<evidence type="ECO:0000313" key="8">
    <source>
        <dbReference type="EMBL" id="PLB53926.1"/>
    </source>
</evidence>
<dbReference type="PROSITE" id="PS50048">
    <property type="entry name" value="ZN2_CY6_FUNGAL_2"/>
    <property type="match status" value="1"/>
</dbReference>
<dbReference type="InterPro" id="IPR036864">
    <property type="entry name" value="Zn2-C6_fun-type_DNA-bd_sf"/>
</dbReference>
<evidence type="ECO:0000256" key="2">
    <source>
        <dbReference type="ARBA" id="ARBA00023015"/>
    </source>
</evidence>
<keyword evidence="2" id="KW-0805">Transcription regulation</keyword>
<dbReference type="PROSITE" id="PS00463">
    <property type="entry name" value="ZN2_CY6_FUNGAL_1"/>
    <property type="match status" value="1"/>
</dbReference>
<dbReference type="OrthoDB" id="4356994at2759"/>
<dbReference type="InterPro" id="IPR007219">
    <property type="entry name" value="XnlR_reg_dom"/>
</dbReference>
<dbReference type="SUPFAM" id="SSF57701">
    <property type="entry name" value="Zn2/Cys6 DNA-binding domain"/>
    <property type="match status" value="1"/>
</dbReference>
<reference evidence="8 9" key="1">
    <citation type="submission" date="2016-12" db="EMBL/GenBank/DDBJ databases">
        <title>The genomes of Aspergillus section Nigri reveals drivers in fungal speciation.</title>
        <authorList>
            <consortium name="DOE Joint Genome Institute"/>
            <person name="Vesth T.C."/>
            <person name="Nybo J."/>
            <person name="Theobald S."/>
            <person name="Brandl J."/>
            <person name="Frisvad J.C."/>
            <person name="Nielsen K.F."/>
            <person name="Lyhne E.K."/>
            <person name="Kogle M.E."/>
            <person name="Kuo A."/>
            <person name="Riley R."/>
            <person name="Clum A."/>
            <person name="Nolan M."/>
            <person name="Lipzen A."/>
            <person name="Salamov A."/>
            <person name="Henrissat B."/>
            <person name="Wiebenga A."/>
            <person name="De Vries R.P."/>
            <person name="Grigoriev I.V."/>
            <person name="Mortensen U.H."/>
            <person name="Andersen M.R."/>
            <person name="Baker S.E."/>
        </authorList>
    </citation>
    <scope>NUCLEOTIDE SEQUENCE [LARGE SCALE GENOMIC DNA]</scope>
    <source>
        <strain evidence="8 9">IBT 23096</strain>
    </source>
</reference>
<gene>
    <name evidence="8" type="ORF">P170DRAFT_504800</name>
</gene>
<evidence type="ECO:0000256" key="6">
    <source>
        <dbReference type="SAM" id="MobiDB-lite"/>
    </source>
</evidence>
<proteinExistence type="predicted"/>
<feature type="region of interest" description="Disordered" evidence="6">
    <location>
        <begin position="1"/>
        <end position="32"/>
    </location>
</feature>
<keyword evidence="9" id="KW-1185">Reference proteome</keyword>
<feature type="domain" description="Zn(2)-C6 fungal-type" evidence="7">
    <location>
        <begin position="44"/>
        <end position="74"/>
    </location>
</feature>
<evidence type="ECO:0000256" key="1">
    <source>
        <dbReference type="ARBA" id="ARBA00022723"/>
    </source>
</evidence>
<comment type="caution">
    <text evidence="8">The sequence shown here is derived from an EMBL/GenBank/DDBJ whole genome shotgun (WGS) entry which is preliminary data.</text>
</comment>
<keyword evidence="3" id="KW-0238">DNA-binding</keyword>
<dbReference type="Gene3D" id="4.10.240.10">
    <property type="entry name" value="Zn(2)-C6 fungal-type DNA-binding domain"/>
    <property type="match status" value="1"/>
</dbReference>
<dbReference type="VEuPathDB" id="FungiDB:P170DRAFT_504800"/>
<dbReference type="SMART" id="SM00066">
    <property type="entry name" value="GAL4"/>
    <property type="match status" value="1"/>
</dbReference>